<feature type="region of interest" description="Disordered" evidence="1">
    <location>
        <begin position="1"/>
        <end position="28"/>
    </location>
</feature>
<accession>A0A9P5NM08</accession>
<sequence length="565" mass="64602">MQTPEDKPKEDFTPERSLHRPQSIGDPSQYNLLKPAHTSGQNVHVPDPVESRRLYNFRAPISKLSDDVLSHIFMLNTQVDPYDYLPTITTRFSSQVIKKWRDVALDYPMLWAASLDFGDPLCWIQEVVKRAGTSPITLAFPPFLCLSVGDNKIHYRYASYALSKTADCTDEKFNLALSLCSRARHITLVITDRNADSPRHKHALRNLAKASPYLESFTLFSSYEFLQGQVNLFDGTAPCLRSLNIVKSRCHFTSPAFHQLSTLHVADVHPGHAVPEWLKILSGMPELTSLSLEGSFLEDKCPWISMKKYKIADLQSVVMPRLRMLTLKGIHIACSVIFTKLEFPTTCGMHVVCFNAEMSDDQAHLVMMDNVQYKMAAWSIPQWKEQSVSIEYSPLEFSFYNIHESTESSTFLFRWHTPTKAMVLSFLSTLRSVFSDIIDLRLDLDSYEESHTTEVLRILDKVQHLRISRSYILPRLLQSHKVSDETNNVTSILPSLTKLSFYNLKFGEESWQSSIDQLLDLVYLRSDLGTPIEVVEFTRCEGIIDLMVELRVIGLQVKWDGKDYS</sequence>
<dbReference type="OrthoDB" id="3032084at2759"/>
<evidence type="ECO:0000313" key="2">
    <source>
        <dbReference type="EMBL" id="KAF8898117.1"/>
    </source>
</evidence>
<comment type="caution">
    <text evidence="2">The sequence shown here is derived from an EMBL/GenBank/DDBJ whole genome shotgun (WGS) entry which is preliminary data.</text>
</comment>
<reference evidence="2" key="1">
    <citation type="submission" date="2020-11" db="EMBL/GenBank/DDBJ databases">
        <authorList>
            <consortium name="DOE Joint Genome Institute"/>
            <person name="Ahrendt S."/>
            <person name="Riley R."/>
            <person name="Andreopoulos W."/>
            <person name="LaButti K."/>
            <person name="Pangilinan J."/>
            <person name="Ruiz-duenas F.J."/>
            <person name="Barrasa J.M."/>
            <person name="Sanchez-Garcia M."/>
            <person name="Camarero S."/>
            <person name="Miyauchi S."/>
            <person name="Serrano A."/>
            <person name="Linde D."/>
            <person name="Babiker R."/>
            <person name="Drula E."/>
            <person name="Ayuso-Fernandez I."/>
            <person name="Pacheco R."/>
            <person name="Padilla G."/>
            <person name="Ferreira P."/>
            <person name="Barriuso J."/>
            <person name="Kellner H."/>
            <person name="Castanera R."/>
            <person name="Alfaro M."/>
            <person name="Ramirez L."/>
            <person name="Pisabarro A.G."/>
            <person name="Kuo A."/>
            <person name="Tritt A."/>
            <person name="Lipzen A."/>
            <person name="He G."/>
            <person name="Yan M."/>
            <person name="Ng V."/>
            <person name="Cullen D."/>
            <person name="Martin F."/>
            <person name="Rosso M.-N."/>
            <person name="Henrissat B."/>
            <person name="Hibbett D."/>
            <person name="Martinez A.T."/>
            <person name="Grigoriev I.V."/>
        </authorList>
    </citation>
    <scope>NUCLEOTIDE SEQUENCE</scope>
    <source>
        <strain evidence="2">AH 44721</strain>
    </source>
</reference>
<gene>
    <name evidence="2" type="ORF">CPB84DRAFT_1780871</name>
</gene>
<name>A0A9P5NM08_GYMJU</name>
<dbReference type="EMBL" id="JADNYJ010000055">
    <property type="protein sequence ID" value="KAF8898117.1"/>
    <property type="molecule type" value="Genomic_DNA"/>
</dbReference>
<evidence type="ECO:0000313" key="3">
    <source>
        <dbReference type="Proteomes" id="UP000724874"/>
    </source>
</evidence>
<organism evidence="2 3">
    <name type="scientific">Gymnopilus junonius</name>
    <name type="common">Spectacular rustgill mushroom</name>
    <name type="synonym">Gymnopilus spectabilis subsp. junonius</name>
    <dbReference type="NCBI Taxonomy" id="109634"/>
    <lineage>
        <taxon>Eukaryota</taxon>
        <taxon>Fungi</taxon>
        <taxon>Dikarya</taxon>
        <taxon>Basidiomycota</taxon>
        <taxon>Agaricomycotina</taxon>
        <taxon>Agaricomycetes</taxon>
        <taxon>Agaricomycetidae</taxon>
        <taxon>Agaricales</taxon>
        <taxon>Agaricineae</taxon>
        <taxon>Hymenogastraceae</taxon>
        <taxon>Gymnopilus</taxon>
    </lineage>
</organism>
<feature type="compositionally biased region" description="Basic and acidic residues" evidence="1">
    <location>
        <begin position="1"/>
        <end position="18"/>
    </location>
</feature>
<dbReference type="Proteomes" id="UP000724874">
    <property type="component" value="Unassembled WGS sequence"/>
</dbReference>
<proteinExistence type="predicted"/>
<protein>
    <recommendedName>
        <fullName evidence="4">F-box domain-containing protein</fullName>
    </recommendedName>
</protein>
<evidence type="ECO:0008006" key="4">
    <source>
        <dbReference type="Google" id="ProtNLM"/>
    </source>
</evidence>
<dbReference type="AlphaFoldDB" id="A0A9P5NM08"/>
<keyword evidence="3" id="KW-1185">Reference proteome</keyword>
<evidence type="ECO:0000256" key="1">
    <source>
        <dbReference type="SAM" id="MobiDB-lite"/>
    </source>
</evidence>